<dbReference type="UCSC" id="H39E20.1">
    <property type="organism name" value="c. elegans"/>
</dbReference>
<evidence type="ECO:0000313" key="2">
    <source>
        <dbReference type="Proteomes" id="UP000001940"/>
    </source>
</evidence>
<protein>
    <submittedName>
        <fullName evidence="1">Transposase</fullName>
    </submittedName>
</protein>
<reference evidence="1 2" key="1">
    <citation type="journal article" date="1998" name="Science">
        <title>Genome sequence of the nematode C. elegans: a platform for investigating biology.</title>
        <authorList>
            <consortium name="The C. elegans sequencing consortium"/>
            <person name="Sulson J.E."/>
            <person name="Waterston R."/>
        </authorList>
    </citation>
    <scope>NUCLEOTIDE SEQUENCE [LARGE SCALE GENOMIC DNA]</scope>
    <source>
        <strain evidence="1 2">Bristol N2</strain>
    </source>
</reference>
<dbReference type="InParanoid" id="Q9TZM8"/>
<name>Q9TZM8_CAEEL</name>
<evidence type="ECO:0000313" key="3">
    <source>
        <dbReference type="WormBase" id="H39E20.1"/>
    </source>
</evidence>
<dbReference type="Bgee" id="WBGene00019267">
    <property type="expression patterns" value="Expressed in material anatomical entity and 2 other cell types or tissues"/>
</dbReference>
<dbReference type="PaxDb" id="6239-H39E20.1"/>
<dbReference type="PIR" id="T33471">
    <property type="entry name" value="T33471"/>
</dbReference>
<dbReference type="CTD" id="186809"/>
<dbReference type="HOGENOM" id="CLU_3144254_0_0_1"/>
<sequence>MPQFVVNLFRYKFYRDNGPDSIGANIGWKKHSEKKNIKVARLAPGTAEY</sequence>
<dbReference type="Proteomes" id="UP000001940">
    <property type="component" value="Chromosome X"/>
</dbReference>
<accession>Q9TZM8</accession>
<dbReference type="AlphaFoldDB" id="Q9TZM8"/>
<dbReference type="AGR" id="WB:WBGene00019267"/>
<proteinExistence type="predicted"/>
<dbReference type="KEGG" id="cel:CELE_H39E20.1"/>
<organism evidence="1 2">
    <name type="scientific">Caenorhabditis elegans</name>
    <dbReference type="NCBI Taxonomy" id="6239"/>
    <lineage>
        <taxon>Eukaryota</taxon>
        <taxon>Metazoa</taxon>
        <taxon>Ecdysozoa</taxon>
        <taxon>Nematoda</taxon>
        <taxon>Chromadorea</taxon>
        <taxon>Rhabditida</taxon>
        <taxon>Rhabditina</taxon>
        <taxon>Rhabditomorpha</taxon>
        <taxon>Rhabditoidea</taxon>
        <taxon>Rhabditidae</taxon>
        <taxon>Peloderinae</taxon>
        <taxon>Caenorhabditis</taxon>
    </lineage>
</organism>
<dbReference type="GeneID" id="186809"/>
<dbReference type="RefSeq" id="NP_508259.1">
    <property type="nucleotide sequence ID" value="NM_075858.1"/>
</dbReference>
<dbReference type="WormBase" id="H39E20.1">
    <property type="protein sequence ID" value="CE19948"/>
    <property type="gene ID" value="WBGene00019267"/>
</dbReference>
<dbReference type="EMBL" id="BX284606">
    <property type="protein sequence ID" value="CCD71959.1"/>
    <property type="molecule type" value="Genomic_DNA"/>
</dbReference>
<evidence type="ECO:0000313" key="1">
    <source>
        <dbReference type="EMBL" id="CCD71959.1"/>
    </source>
</evidence>
<keyword evidence="2" id="KW-1185">Reference proteome</keyword>
<gene>
    <name evidence="1" type="ORF">CELE_H39E20.1</name>
    <name evidence="1 3" type="ORF">H39E20.1</name>
</gene>